<dbReference type="PANTHER" id="PTHR24247">
    <property type="entry name" value="5-HYDROXYTRYPTAMINE RECEPTOR"/>
    <property type="match status" value="1"/>
</dbReference>
<evidence type="ECO:0000256" key="2">
    <source>
        <dbReference type="ARBA" id="ARBA00022475"/>
    </source>
</evidence>
<organism evidence="14 15">
    <name type="scientific">Xenopus tropicalis</name>
    <name type="common">Western clawed frog</name>
    <name type="synonym">Silurana tropicalis</name>
    <dbReference type="NCBI Taxonomy" id="8364"/>
    <lineage>
        <taxon>Eukaryota</taxon>
        <taxon>Metazoa</taxon>
        <taxon>Chordata</taxon>
        <taxon>Craniata</taxon>
        <taxon>Vertebrata</taxon>
        <taxon>Euteleostomi</taxon>
        <taxon>Amphibia</taxon>
        <taxon>Batrachia</taxon>
        <taxon>Anura</taxon>
        <taxon>Pipoidea</taxon>
        <taxon>Pipidae</taxon>
        <taxon>Xenopodinae</taxon>
        <taxon>Xenopus</taxon>
        <taxon>Silurana</taxon>
    </lineage>
</organism>
<dbReference type="Proteomes" id="UP000008143">
    <property type="component" value="Chromosome 6"/>
</dbReference>
<dbReference type="GO" id="GO:0007197">
    <property type="term" value="P:adenylate cyclase-inhibiting G protein-coupled acetylcholine receptor signaling pathway"/>
    <property type="evidence" value="ECO:0000318"/>
    <property type="project" value="GO_Central"/>
</dbReference>
<feature type="transmembrane region" description="Helical" evidence="12">
    <location>
        <begin position="180"/>
        <end position="207"/>
    </location>
</feature>
<evidence type="ECO:0000313" key="15">
    <source>
        <dbReference type="RefSeq" id="XP_031760453.1"/>
    </source>
</evidence>
<evidence type="ECO:0000313" key="16">
    <source>
        <dbReference type="Xenbase" id="XB-GENE-22168431"/>
    </source>
</evidence>
<comment type="subcellular location">
    <subcellularLocation>
        <location evidence="1">Cell membrane</location>
        <topology evidence="1">Multi-pass membrane protein</topology>
    </subcellularLocation>
</comment>
<dbReference type="AGR" id="Xenbase:XB-GENE-22168431"/>
<dbReference type="GO" id="GO:0045202">
    <property type="term" value="C:synapse"/>
    <property type="evidence" value="ECO:0000318"/>
    <property type="project" value="GO_Central"/>
</dbReference>
<dbReference type="Pfam" id="PF00001">
    <property type="entry name" value="7tm_1"/>
    <property type="match status" value="1"/>
</dbReference>
<dbReference type="InterPro" id="IPR003980">
    <property type="entry name" value="Histamine_H3_rcpt"/>
</dbReference>
<dbReference type="GeneID" id="101734734"/>
<evidence type="ECO:0000256" key="3">
    <source>
        <dbReference type="ARBA" id="ARBA00022553"/>
    </source>
</evidence>
<evidence type="ECO:0000256" key="9">
    <source>
        <dbReference type="ARBA" id="ARBA00023224"/>
    </source>
</evidence>
<feature type="domain" description="G-protein coupled receptors family 1 profile" evidence="13">
    <location>
        <begin position="35"/>
        <end position="316"/>
    </location>
</feature>
<feature type="transmembrane region" description="Helical" evidence="12">
    <location>
        <begin position="20"/>
        <end position="44"/>
    </location>
</feature>
<proteinExistence type="inferred from homology"/>
<dbReference type="GO" id="GO:0007268">
    <property type="term" value="P:chemical synaptic transmission"/>
    <property type="evidence" value="ECO:0000318"/>
    <property type="project" value="GO_Central"/>
</dbReference>
<accession>A0A8J1JRD0</accession>
<dbReference type="SUPFAM" id="SSF81321">
    <property type="entry name" value="Family A G protein-coupled receptor-like"/>
    <property type="match status" value="1"/>
</dbReference>
<keyword evidence="7 12" id="KW-0472">Membrane</keyword>
<keyword evidence="8 10" id="KW-0675">Receptor</keyword>
<feature type="transmembrane region" description="Helical" evidence="12">
    <location>
        <begin position="56"/>
        <end position="80"/>
    </location>
</feature>
<dbReference type="RefSeq" id="XP_031760453.1">
    <property type="nucleotide sequence ID" value="XM_031904593.1"/>
</dbReference>
<dbReference type="PRINTS" id="PR01471">
    <property type="entry name" value="HISTAMINEH3R"/>
</dbReference>
<dbReference type="GO" id="GO:0005886">
    <property type="term" value="C:plasma membrane"/>
    <property type="evidence" value="ECO:0000318"/>
    <property type="project" value="GO_Central"/>
</dbReference>
<evidence type="ECO:0000256" key="4">
    <source>
        <dbReference type="ARBA" id="ARBA00022692"/>
    </source>
</evidence>
<feature type="compositionally biased region" description="Polar residues" evidence="11">
    <location>
        <begin position="373"/>
        <end position="384"/>
    </location>
</feature>
<dbReference type="PANTHER" id="PTHR24247:SF271">
    <property type="entry name" value="HISTAMINE H3 RECEPTOR"/>
    <property type="match status" value="1"/>
</dbReference>
<keyword evidence="4 10" id="KW-0812">Transmembrane</keyword>
<feature type="region of interest" description="Disordered" evidence="11">
    <location>
        <begin position="373"/>
        <end position="398"/>
    </location>
</feature>
<dbReference type="GO" id="GO:0007187">
    <property type="term" value="P:G protein-coupled receptor signaling pathway, coupled to cyclic nucleotide second messenger"/>
    <property type="evidence" value="ECO:0000318"/>
    <property type="project" value="GO_Central"/>
</dbReference>
<dbReference type="OrthoDB" id="10071887at2759"/>
<keyword evidence="5 12" id="KW-1133">Transmembrane helix</keyword>
<sequence>MSFKITSGLENQFQEGVNILLLILISFLVLLIVLGNSIVMLAFIMDKRLRNQSNFFLLNLAICDFFVGAITIPMYMPYIFTGKWMLGRFLCKLWLTVDYTTSTASAYSVALISYDRFLSVTQAVLHRSVQKRHRQTVFKMALVWIISFLIYGPAIIFWEIITGTNNVPHCTCCAGFLGTWYFLIGASSLDFIFPMISILFLNSRIYWNIQKRNRKKRKSSSCQTLEEKETVGSPYIIATNIILSYSQASRRKGKMVEEESKSPVNKRHNVSFTQNLNIPNKGNVLVMALNRDKKVAKSLAILVSIFALCWAPYSFLVSIRAACQGYCVGSLWYYYQGLLGLYWVELSTKEEAEFRQARIVQRVVSGRLKSLQAQVSSGSKQRSQNQERRSGTRRSVRKSNLECNKSPIFGH</sequence>
<dbReference type="Gene3D" id="1.20.1070.10">
    <property type="entry name" value="Rhodopsin 7-helix transmembrane proteins"/>
    <property type="match status" value="1"/>
</dbReference>
<evidence type="ECO:0000256" key="7">
    <source>
        <dbReference type="ARBA" id="ARBA00023136"/>
    </source>
</evidence>
<evidence type="ECO:0000259" key="13">
    <source>
        <dbReference type="PROSITE" id="PS50262"/>
    </source>
</evidence>
<keyword evidence="6 10" id="KW-0297">G-protein coupled receptor</keyword>
<dbReference type="PROSITE" id="PS50262">
    <property type="entry name" value="G_PROTEIN_RECEP_F1_2"/>
    <property type="match status" value="1"/>
</dbReference>
<evidence type="ECO:0000256" key="6">
    <source>
        <dbReference type="ARBA" id="ARBA00023040"/>
    </source>
</evidence>
<dbReference type="AlphaFoldDB" id="A0A8J1JRD0"/>
<evidence type="ECO:0000256" key="8">
    <source>
        <dbReference type="ARBA" id="ARBA00023170"/>
    </source>
</evidence>
<evidence type="ECO:0000256" key="5">
    <source>
        <dbReference type="ARBA" id="ARBA00022989"/>
    </source>
</evidence>
<reference evidence="15" key="1">
    <citation type="submission" date="2025-08" db="UniProtKB">
        <authorList>
            <consortium name="RefSeq"/>
        </authorList>
    </citation>
    <scope>IDENTIFICATION</scope>
    <source>
        <strain evidence="15">Nigerian</strain>
        <tissue evidence="15">Liver and blood</tissue>
    </source>
</reference>
<evidence type="ECO:0000256" key="10">
    <source>
        <dbReference type="RuleBase" id="RU000688"/>
    </source>
</evidence>
<comment type="similarity">
    <text evidence="10">Belongs to the G-protein coupled receptor 1 family.</text>
</comment>
<dbReference type="OMA" id="DDCEMEL"/>
<keyword evidence="2" id="KW-1003">Cell membrane</keyword>
<feature type="transmembrane region" description="Helical" evidence="12">
    <location>
        <begin position="104"/>
        <end position="125"/>
    </location>
</feature>
<dbReference type="GO" id="GO:0030425">
    <property type="term" value="C:dendrite"/>
    <property type="evidence" value="ECO:0000318"/>
    <property type="project" value="GO_Central"/>
</dbReference>
<keyword evidence="14" id="KW-1185">Reference proteome</keyword>
<protein>
    <submittedName>
        <fullName evidence="15">Histamine H3 receptor</fullName>
    </submittedName>
</protein>
<dbReference type="CTD" id="101734734"/>
<dbReference type="PROSITE" id="PS00237">
    <property type="entry name" value="G_PROTEIN_RECEP_F1_1"/>
    <property type="match status" value="1"/>
</dbReference>
<evidence type="ECO:0000256" key="1">
    <source>
        <dbReference type="ARBA" id="ARBA00004651"/>
    </source>
</evidence>
<feature type="transmembrane region" description="Helical" evidence="12">
    <location>
        <begin position="299"/>
        <end position="319"/>
    </location>
</feature>
<keyword evidence="9 10" id="KW-0807">Transducer</keyword>
<dbReference type="GO" id="GO:0030594">
    <property type="term" value="F:neurotransmitter receptor activity"/>
    <property type="evidence" value="ECO:0000318"/>
    <property type="project" value="GO_Central"/>
</dbReference>
<evidence type="ECO:0000313" key="14">
    <source>
        <dbReference type="Proteomes" id="UP000008143"/>
    </source>
</evidence>
<dbReference type="PRINTS" id="PR00237">
    <property type="entry name" value="GPCRRHODOPSN"/>
</dbReference>
<dbReference type="KEGG" id="xtr:101734734"/>
<keyword evidence="3" id="KW-0597">Phosphoprotein</keyword>
<dbReference type="InterPro" id="IPR000276">
    <property type="entry name" value="GPCR_Rhodpsn"/>
</dbReference>
<dbReference type="InterPro" id="IPR017452">
    <property type="entry name" value="GPCR_Rhodpsn_7TM"/>
</dbReference>
<dbReference type="GO" id="GO:0004969">
    <property type="term" value="F:histamine receptor activity"/>
    <property type="evidence" value="ECO:0000318"/>
    <property type="project" value="GO_Central"/>
</dbReference>
<name>A0A8J1JRD0_XENTR</name>
<feature type="transmembrane region" description="Helical" evidence="12">
    <location>
        <begin position="137"/>
        <end position="160"/>
    </location>
</feature>
<gene>
    <name evidence="15 16" type="primary">hrh4.e1</name>
</gene>
<evidence type="ECO:0000256" key="12">
    <source>
        <dbReference type="SAM" id="Phobius"/>
    </source>
</evidence>
<dbReference type="Xenbase" id="XB-GENE-22168431">
    <property type="gene designation" value="hrh4.e1"/>
</dbReference>
<evidence type="ECO:0000256" key="11">
    <source>
        <dbReference type="SAM" id="MobiDB-lite"/>
    </source>
</evidence>